<gene>
    <name evidence="1" type="ORF">METZ01_LOCUS410212</name>
</gene>
<organism evidence="1">
    <name type="scientific">marine metagenome</name>
    <dbReference type="NCBI Taxonomy" id="408172"/>
    <lineage>
        <taxon>unclassified sequences</taxon>
        <taxon>metagenomes</taxon>
        <taxon>ecological metagenomes</taxon>
    </lineage>
</organism>
<sequence>MFAFAIFFTTAISANNYQAGTIHIVAPFSRALPPISKNGAVYLTLTNHGH</sequence>
<dbReference type="AlphaFoldDB" id="A0A382WGY2"/>
<protein>
    <submittedName>
        <fullName evidence="1">Uncharacterized protein</fullName>
    </submittedName>
</protein>
<reference evidence="1" key="1">
    <citation type="submission" date="2018-05" db="EMBL/GenBank/DDBJ databases">
        <authorList>
            <person name="Lanie J.A."/>
            <person name="Ng W.-L."/>
            <person name="Kazmierczak K.M."/>
            <person name="Andrzejewski T.M."/>
            <person name="Davidsen T.M."/>
            <person name="Wayne K.J."/>
            <person name="Tettelin H."/>
            <person name="Glass J.I."/>
            <person name="Rusch D."/>
            <person name="Podicherti R."/>
            <person name="Tsui H.-C.T."/>
            <person name="Winkler M.E."/>
        </authorList>
    </citation>
    <scope>NUCLEOTIDE SEQUENCE</scope>
</reference>
<accession>A0A382WGY2</accession>
<evidence type="ECO:0000313" key="1">
    <source>
        <dbReference type="EMBL" id="SVD57358.1"/>
    </source>
</evidence>
<feature type="non-terminal residue" evidence="1">
    <location>
        <position position="50"/>
    </location>
</feature>
<dbReference type="SUPFAM" id="SSF110087">
    <property type="entry name" value="DR1885-like metal-binding protein"/>
    <property type="match status" value="1"/>
</dbReference>
<dbReference type="InterPro" id="IPR036182">
    <property type="entry name" value="PCuAC_sf"/>
</dbReference>
<name>A0A382WGY2_9ZZZZ</name>
<dbReference type="EMBL" id="UINC01159332">
    <property type="protein sequence ID" value="SVD57358.1"/>
    <property type="molecule type" value="Genomic_DNA"/>
</dbReference>
<proteinExistence type="predicted"/>